<feature type="domain" description="NYN" evidence="2">
    <location>
        <begin position="7"/>
        <end position="164"/>
    </location>
</feature>
<dbReference type="PANTHER" id="PTHR35458">
    <property type="entry name" value="SLR0755 PROTEIN"/>
    <property type="match status" value="1"/>
</dbReference>
<protein>
    <submittedName>
        <fullName evidence="3">Uncharacterized LabA/DUF88 family protein</fullName>
    </submittedName>
</protein>
<dbReference type="InterPro" id="IPR047140">
    <property type="entry name" value="LabA"/>
</dbReference>
<dbReference type="GO" id="GO:0004540">
    <property type="term" value="F:RNA nuclease activity"/>
    <property type="evidence" value="ECO:0007669"/>
    <property type="project" value="InterPro"/>
</dbReference>
<evidence type="ECO:0000256" key="1">
    <source>
        <dbReference type="SAM" id="MobiDB-lite"/>
    </source>
</evidence>
<reference evidence="3 4" key="1">
    <citation type="submission" date="2019-03" db="EMBL/GenBank/DDBJ databases">
        <title>Genomic Encyclopedia of Type Strains, Phase IV (KMG-IV): sequencing the most valuable type-strain genomes for metagenomic binning, comparative biology and taxonomic classification.</title>
        <authorList>
            <person name="Goeker M."/>
        </authorList>
    </citation>
    <scope>NUCLEOTIDE SEQUENCE [LARGE SCALE GENOMIC DNA]</scope>
    <source>
        <strain evidence="3 4">DSM 101688</strain>
    </source>
</reference>
<accession>A0A4V2UP88</accession>
<dbReference type="Proteomes" id="UP000295304">
    <property type="component" value="Unassembled WGS sequence"/>
</dbReference>
<comment type="caution">
    <text evidence="3">The sequence shown here is derived from an EMBL/GenBank/DDBJ whole genome shotgun (WGS) entry which is preliminary data.</text>
</comment>
<feature type="compositionally biased region" description="Basic and acidic residues" evidence="1">
    <location>
        <begin position="192"/>
        <end position="205"/>
    </location>
</feature>
<dbReference type="EMBL" id="SLZW01000002">
    <property type="protein sequence ID" value="TCS64221.1"/>
    <property type="molecule type" value="Genomic_DNA"/>
</dbReference>
<dbReference type="Gene3D" id="3.40.50.1010">
    <property type="entry name" value="5'-nuclease"/>
    <property type="match status" value="1"/>
</dbReference>
<name>A0A4V2UP88_9PROT</name>
<evidence type="ECO:0000313" key="4">
    <source>
        <dbReference type="Proteomes" id="UP000295304"/>
    </source>
</evidence>
<feature type="region of interest" description="Disordered" evidence="1">
    <location>
        <begin position="174"/>
        <end position="217"/>
    </location>
</feature>
<dbReference type="InterPro" id="IPR021139">
    <property type="entry name" value="NYN"/>
</dbReference>
<dbReference type="CDD" id="cd10911">
    <property type="entry name" value="PIN_LabA"/>
    <property type="match status" value="1"/>
</dbReference>
<dbReference type="Pfam" id="PF01936">
    <property type="entry name" value="NYN"/>
    <property type="match status" value="1"/>
</dbReference>
<dbReference type="AlphaFoldDB" id="A0A4V2UP88"/>
<proteinExistence type="predicted"/>
<sequence length="217" mass="24727">MFYPQQRIGLFIDGSNLYAAAKALGFDIDYKRLLDHFAAKGQLVRAFYYTALLDDQEYSPLRPLVDWLDYNGYTMVTKPTKEFTDAAGRRKIKGNMDIELAIDVMEMAVHLDHIVLFSGDGDFRRLVEAVQRKGLRVTVVSTVKSHPPMVADELRRQADDFIELTDLHAAISRKGEPLRQQHDSSPQQIQKPDNDTSDHDERPLQEIKGPGDFMDMA</sequence>
<evidence type="ECO:0000313" key="3">
    <source>
        <dbReference type="EMBL" id="TCS64221.1"/>
    </source>
</evidence>
<gene>
    <name evidence="3" type="ORF">EDD55_102263</name>
</gene>
<dbReference type="PANTHER" id="PTHR35458:SF2">
    <property type="entry name" value="SLR0755 PROTEIN"/>
    <property type="match status" value="1"/>
</dbReference>
<keyword evidence="4" id="KW-1185">Reference proteome</keyword>
<organism evidence="3 4">
    <name type="scientific">Varunaivibrio sulfuroxidans</name>
    <dbReference type="NCBI Taxonomy" id="1773489"/>
    <lineage>
        <taxon>Bacteria</taxon>
        <taxon>Pseudomonadati</taxon>
        <taxon>Pseudomonadota</taxon>
        <taxon>Alphaproteobacteria</taxon>
        <taxon>Rhodospirillales</taxon>
        <taxon>Magnetovibrionaceae</taxon>
        <taxon>Varunaivibrio</taxon>
    </lineage>
</organism>
<evidence type="ECO:0000259" key="2">
    <source>
        <dbReference type="Pfam" id="PF01936"/>
    </source>
</evidence>